<evidence type="ECO:0000259" key="1">
    <source>
        <dbReference type="Pfam" id="PF08244"/>
    </source>
</evidence>
<dbReference type="Proteomes" id="UP001311915">
    <property type="component" value="Unassembled WGS sequence"/>
</dbReference>
<dbReference type="AlphaFoldDB" id="A0AAV9LEH2"/>
<keyword evidence="3" id="KW-1185">Reference proteome</keyword>
<accession>A0AAV9LEH2</accession>
<protein>
    <recommendedName>
        <fullName evidence="1">Glycosyl hydrolase family 32 C-terminal domain-containing protein</fullName>
    </recommendedName>
</protein>
<dbReference type="SUPFAM" id="SSF49899">
    <property type="entry name" value="Concanavalin A-like lectins/glucanases"/>
    <property type="match status" value="1"/>
</dbReference>
<feature type="domain" description="Glycosyl hydrolase family 32 C-terminal" evidence="1">
    <location>
        <begin position="131"/>
        <end position="195"/>
    </location>
</feature>
<reference evidence="2 3" key="1">
    <citation type="submission" date="2023-10" db="EMBL/GenBank/DDBJ databases">
        <title>Genome-Wide Identification Analysis in wild type Solanum Pinnatisectum Reveals Some Genes Defensing Phytophthora Infestans.</title>
        <authorList>
            <person name="Sun C."/>
        </authorList>
    </citation>
    <scope>NUCLEOTIDE SEQUENCE [LARGE SCALE GENOMIC DNA]</scope>
    <source>
        <strain evidence="2">LQN</strain>
        <tissue evidence="2">Leaf</tissue>
    </source>
</reference>
<evidence type="ECO:0000313" key="2">
    <source>
        <dbReference type="EMBL" id="KAK4724101.1"/>
    </source>
</evidence>
<sequence>MVLFMHFRPFMILARIKKKLWGWTNEYDVFPTDSINKNGSGIQAIPHKLWIDPKLEMLRKQKIELRNYKLNKGENVEVQGITPAQVDVEVTFSFSSLENAEEFDPSWADLYALAIRGLIMYKPSFVGYVDTNLTDKRLSLLSLTDHSVVESFGDGGKTCITSRVYPSLASYGDTNLFAFNNGTKTIKIETLDVWNMGKSKR</sequence>
<dbReference type="InterPro" id="IPR050551">
    <property type="entry name" value="Fructan_Metab_Enzymes"/>
</dbReference>
<dbReference type="InterPro" id="IPR013320">
    <property type="entry name" value="ConA-like_dom_sf"/>
</dbReference>
<gene>
    <name evidence="2" type="ORF">R3W88_026880</name>
</gene>
<dbReference type="Pfam" id="PF08244">
    <property type="entry name" value="Glyco_hydro_32C"/>
    <property type="match status" value="1"/>
</dbReference>
<comment type="caution">
    <text evidence="2">The sequence shown here is derived from an EMBL/GenBank/DDBJ whole genome shotgun (WGS) entry which is preliminary data.</text>
</comment>
<name>A0AAV9LEH2_9SOLN</name>
<proteinExistence type="predicted"/>
<dbReference type="Gene3D" id="2.60.120.560">
    <property type="entry name" value="Exo-inulinase, domain 1"/>
    <property type="match status" value="2"/>
</dbReference>
<dbReference type="InterPro" id="IPR013189">
    <property type="entry name" value="Glyco_hydro_32_C"/>
</dbReference>
<evidence type="ECO:0000313" key="3">
    <source>
        <dbReference type="Proteomes" id="UP001311915"/>
    </source>
</evidence>
<organism evidence="2 3">
    <name type="scientific">Solanum pinnatisectum</name>
    <name type="common">tansyleaf nightshade</name>
    <dbReference type="NCBI Taxonomy" id="50273"/>
    <lineage>
        <taxon>Eukaryota</taxon>
        <taxon>Viridiplantae</taxon>
        <taxon>Streptophyta</taxon>
        <taxon>Embryophyta</taxon>
        <taxon>Tracheophyta</taxon>
        <taxon>Spermatophyta</taxon>
        <taxon>Magnoliopsida</taxon>
        <taxon>eudicotyledons</taxon>
        <taxon>Gunneridae</taxon>
        <taxon>Pentapetalae</taxon>
        <taxon>asterids</taxon>
        <taxon>lamiids</taxon>
        <taxon>Solanales</taxon>
        <taxon>Solanaceae</taxon>
        <taxon>Solanoideae</taxon>
        <taxon>Solaneae</taxon>
        <taxon>Solanum</taxon>
    </lineage>
</organism>
<dbReference type="PANTHER" id="PTHR31953">
    <property type="entry name" value="BETA-FRUCTOFURANOSIDASE, INSOLUBLE ISOENZYME CWINV1-RELATED"/>
    <property type="match status" value="1"/>
</dbReference>
<dbReference type="EMBL" id="JAWPEI010000006">
    <property type="protein sequence ID" value="KAK4724101.1"/>
    <property type="molecule type" value="Genomic_DNA"/>
</dbReference>